<organism evidence="1 2">
    <name type="scientific">Rhodococcus opacus RKJ300 = JCM 13270</name>
    <dbReference type="NCBI Taxonomy" id="1165867"/>
    <lineage>
        <taxon>Bacteria</taxon>
        <taxon>Bacillati</taxon>
        <taxon>Actinomycetota</taxon>
        <taxon>Actinomycetes</taxon>
        <taxon>Mycobacteriales</taxon>
        <taxon>Nocardiaceae</taxon>
        <taxon>Rhodococcus</taxon>
    </lineage>
</organism>
<comment type="caution">
    <text evidence="1">The sequence shown here is derived from an EMBL/GenBank/DDBJ whole genome shotgun (WGS) entry which is preliminary data.</text>
</comment>
<gene>
    <name evidence="1" type="ORF">W59_11371</name>
</gene>
<dbReference type="AlphaFoldDB" id="I0WTW7"/>
<proteinExistence type="predicted"/>
<dbReference type="EMBL" id="AJJH01000051">
    <property type="protein sequence ID" value="EID79833.1"/>
    <property type="molecule type" value="Genomic_DNA"/>
</dbReference>
<evidence type="ECO:0000313" key="1">
    <source>
        <dbReference type="EMBL" id="EID79833.1"/>
    </source>
</evidence>
<evidence type="ECO:0000313" key="2">
    <source>
        <dbReference type="Proteomes" id="UP000006447"/>
    </source>
</evidence>
<sequence length="191" mass="22443">MLTLQATFDAHRKSNTQLWQRLYDVMETPMMEKSKVEIIESVRGTIERLRSRITELESRAVGSPVAGTIPEGWPEMETARYGDFDQVDWEMRFLSRLTQLLTLRPFDAGVYEIEKLEWAESWMTLIVRVWFREECYLVGWQQHLPTLRRTFTPADASAVANAWHTGEFSPCYVPQPYEPEPDGIHWYGRRP</sequence>
<protein>
    <submittedName>
        <fullName evidence="1">Uncharacterized protein</fullName>
    </submittedName>
</protein>
<name>I0WTW7_RHOOP</name>
<reference evidence="1 2" key="1">
    <citation type="journal article" date="2012" name="J. Bacteriol.">
        <title>Draft genome sequence of the nitrophenol-degrading actinomycete Rhodococcus imtechensis RKJ300.</title>
        <authorList>
            <person name="Vikram S."/>
            <person name="Kumar S."/>
            <person name="Subramanian S."/>
            <person name="Raghava G.P."/>
        </authorList>
    </citation>
    <scope>NUCLEOTIDE SEQUENCE [LARGE SCALE GENOMIC DNA]</scope>
    <source>
        <strain evidence="1 2">RKJ300</strain>
    </source>
</reference>
<dbReference type="Proteomes" id="UP000006447">
    <property type="component" value="Unassembled WGS sequence"/>
</dbReference>
<accession>I0WTW7</accession>